<name>A0A075HQ08_9ARCH</name>
<dbReference type="EMBL" id="KF901044">
    <property type="protein sequence ID" value="AIF16023.1"/>
    <property type="molecule type" value="Genomic_DNA"/>
</dbReference>
<accession>A0A075HQ08</accession>
<proteinExistence type="predicted"/>
<dbReference type="AlphaFoldDB" id="A0A075HQ08"/>
<protein>
    <submittedName>
        <fullName evidence="1">Uncharacterized protein</fullName>
    </submittedName>
</protein>
<evidence type="ECO:0000313" key="1">
    <source>
        <dbReference type="EMBL" id="AIF16023.1"/>
    </source>
</evidence>
<reference evidence="1" key="1">
    <citation type="journal article" date="2014" name="Genome Biol. Evol.">
        <title>Pangenome evidence for extensive interdomain horizontal transfer affecting lineage core and shell genes in uncultured planktonic thaumarchaeota and euryarchaeota.</title>
        <authorList>
            <person name="Deschamps P."/>
            <person name="Zivanovic Y."/>
            <person name="Moreira D."/>
            <person name="Rodriguez-Valera F."/>
            <person name="Lopez-Garcia P."/>
        </authorList>
    </citation>
    <scope>NUCLEOTIDE SEQUENCE</scope>
</reference>
<organism evidence="1">
    <name type="scientific">uncultured marine thaumarchaeote KM3_72_D04</name>
    <dbReference type="NCBI Taxonomy" id="1456262"/>
    <lineage>
        <taxon>Archaea</taxon>
        <taxon>Nitrososphaerota</taxon>
        <taxon>environmental samples</taxon>
    </lineage>
</organism>
<sequence>MKKLGKVHLSLFSAILIALLIGSTQSVSADHSLDGKGIFKDENSINLVSTKDSKYQIHLQIEVRDSQGQLISITESNNAKYIPREIMDYILDEEFDDKEIIMINKIKFEKIRYMEQSTTEEYSFRTSYTDMSSTWSMNFSANFPEHGIKVLPVFEVYTPHVNLAVNDKFTLYWTILRELN</sequence>